<name>A0A0B7BJS4_9EUPU</name>
<accession>A0A0B7BJS4</accession>
<protein>
    <submittedName>
        <fullName evidence="1">Uncharacterized protein</fullName>
    </submittedName>
</protein>
<feature type="non-terminal residue" evidence="1">
    <location>
        <position position="71"/>
    </location>
</feature>
<evidence type="ECO:0000313" key="1">
    <source>
        <dbReference type="EMBL" id="CEK93609.1"/>
    </source>
</evidence>
<sequence length="71" mass="8276">MIDSILKQYTMDDLTTKKCLEIKVTEENDIGLRLLHLFREIGIDKLDERQQTVLQSHSLRNPTVSRFDDSA</sequence>
<dbReference type="AlphaFoldDB" id="A0A0B7BJS4"/>
<proteinExistence type="predicted"/>
<organism evidence="1">
    <name type="scientific">Arion vulgaris</name>
    <dbReference type="NCBI Taxonomy" id="1028688"/>
    <lineage>
        <taxon>Eukaryota</taxon>
        <taxon>Metazoa</taxon>
        <taxon>Spiralia</taxon>
        <taxon>Lophotrochozoa</taxon>
        <taxon>Mollusca</taxon>
        <taxon>Gastropoda</taxon>
        <taxon>Heterobranchia</taxon>
        <taxon>Euthyneura</taxon>
        <taxon>Panpulmonata</taxon>
        <taxon>Eupulmonata</taxon>
        <taxon>Stylommatophora</taxon>
        <taxon>Helicina</taxon>
        <taxon>Arionoidea</taxon>
        <taxon>Arionidae</taxon>
        <taxon>Arion</taxon>
    </lineage>
</organism>
<reference evidence="1" key="1">
    <citation type="submission" date="2014-12" db="EMBL/GenBank/DDBJ databases">
        <title>Insight into the proteome of Arion vulgaris.</title>
        <authorList>
            <person name="Aradska J."/>
            <person name="Bulat T."/>
            <person name="Smidak R."/>
            <person name="Sarate P."/>
            <person name="Gangsoo J."/>
            <person name="Sialana F."/>
            <person name="Bilban M."/>
            <person name="Lubec G."/>
        </authorList>
    </citation>
    <scope>NUCLEOTIDE SEQUENCE</scope>
    <source>
        <tissue evidence="1">Skin</tissue>
    </source>
</reference>
<dbReference type="EMBL" id="HACG01046744">
    <property type="protein sequence ID" value="CEK93609.1"/>
    <property type="molecule type" value="Transcribed_RNA"/>
</dbReference>
<gene>
    <name evidence="1" type="primary">ORF196266</name>
</gene>